<keyword evidence="4 9" id="KW-1133">Transmembrane helix</keyword>
<dbReference type="PROSITE" id="PS00237">
    <property type="entry name" value="G_PROTEIN_RECEP_F1_1"/>
    <property type="match status" value="1"/>
</dbReference>
<evidence type="ECO:0000256" key="8">
    <source>
        <dbReference type="ARBA" id="ARBA00023224"/>
    </source>
</evidence>
<keyword evidence="11" id="KW-1185">Reference proteome</keyword>
<feature type="transmembrane region" description="Helical" evidence="9">
    <location>
        <begin position="59"/>
        <end position="81"/>
    </location>
</feature>
<dbReference type="GO" id="GO:0004930">
    <property type="term" value="F:G protein-coupled receptor activity"/>
    <property type="evidence" value="ECO:0007669"/>
    <property type="project" value="UniProtKB-KW"/>
</dbReference>
<dbReference type="Gene3D" id="1.20.1070.10">
    <property type="entry name" value="Rhodopsin 7-helix transmembrane proteins"/>
    <property type="match status" value="1"/>
</dbReference>
<sequence length="368" mass="42536">MIPAAVEKSDFPIMLKKINVIAPTINDFKIIYDRHKMEALLPKMTKTRGIIWTMKLEQVIILSFLFCVGIFGVMFNGIFLLVNVLKRNFSLDYCIFVYNLAFINFVYNLNLITLQATVIMNGYDERGLICTISGYILTSTALIGIMNQAFLAMNRYCLLFNQSLHKLFFENNRIKFLYLVLLYVFCFVFEMGFYLWNDFGFFDGICCVAFKRTPVWHFIVLFVIPVSFSYLTCIFVAYRISVLVKSHISNNVDRIAQSRIREGRSIVKFISLEIGVPIMLESPILIAIVFNDLFQMPLILDTIFTGLFILHTAVDPLVTVTVIKPYRHDFLRFVHKIYKKGGVQPMTTNGMMNTMHPQTTNNHVQSEL</sequence>
<keyword evidence="2" id="KW-1003">Cell membrane</keyword>
<feature type="transmembrane region" description="Helical" evidence="9">
    <location>
        <begin position="174"/>
        <end position="196"/>
    </location>
</feature>
<keyword evidence="5" id="KW-0297">G-protein coupled receptor</keyword>
<evidence type="ECO:0000256" key="9">
    <source>
        <dbReference type="SAM" id="Phobius"/>
    </source>
</evidence>
<feature type="transmembrane region" description="Helical" evidence="9">
    <location>
        <begin position="269"/>
        <end position="290"/>
    </location>
</feature>
<feature type="transmembrane region" description="Helical" evidence="9">
    <location>
        <begin position="302"/>
        <end position="323"/>
    </location>
</feature>
<feature type="transmembrane region" description="Helical" evidence="9">
    <location>
        <begin position="132"/>
        <end position="153"/>
    </location>
</feature>
<evidence type="ECO:0000313" key="11">
    <source>
        <dbReference type="Proteomes" id="UP000887565"/>
    </source>
</evidence>
<dbReference type="SUPFAM" id="SSF81321">
    <property type="entry name" value="Family A G protein-coupled receptor-like"/>
    <property type="match status" value="1"/>
</dbReference>
<keyword evidence="3 9" id="KW-0812">Transmembrane</keyword>
<dbReference type="InterPro" id="IPR000276">
    <property type="entry name" value="GPCR_Rhodpsn"/>
</dbReference>
<evidence type="ECO:0000256" key="1">
    <source>
        <dbReference type="ARBA" id="ARBA00004651"/>
    </source>
</evidence>
<name>A0A915ISH3_ROMCU</name>
<comment type="subcellular location">
    <subcellularLocation>
        <location evidence="1">Cell membrane</location>
        <topology evidence="1">Multi-pass membrane protein</topology>
    </subcellularLocation>
</comment>
<keyword evidence="8" id="KW-0807">Transducer</keyword>
<dbReference type="AlphaFoldDB" id="A0A915ISH3"/>
<reference evidence="12" key="1">
    <citation type="submission" date="2022-11" db="UniProtKB">
        <authorList>
            <consortium name="WormBaseParasite"/>
        </authorList>
    </citation>
    <scope>IDENTIFICATION</scope>
</reference>
<dbReference type="Proteomes" id="UP000887565">
    <property type="component" value="Unplaced"/>
</dbReference>
<feature type="domain" description="G-protein coupled receptors family 1 profile" evidence="10">
    <location>
        <begin position="75"/>
        <end position="319"/>
    </location>
</feature>
<dbReference type="PANTHER" id="PTHR24228">
    <property type="entry name" value="B2 BRADYKININ RECEPTOR/ANGIOTENSIN II RECEPTOR"/>
    <property type="match status" value="1"/>
</dbReference>
<protein>
    <submittedName>
        <fullName evidence="12">G-protein coupled receptors family 1 profile domain-containing protein</fullName>
    </submittedName>
</protein>
<accession>A0A915ISH3</accession>
<evidence type="ECO:0000313" key="12">
    <source>
        <dbReference type="WBParaSite" id="nRc.2.0.1.t16977-RA"/>
    </source>
</evidence>
<keyword evidence="6 9" id="KW-0472">Membrane</keyword>
<evidence type="ECO:0000256" key="5">
    <source>
        <dbReference type="ARBA" id="ARBA00023040"/>
    </source>
</evidence>
<evidence type="ECO:0000256" key="7">
    <source>
        <dbReference type="ARBA" id="ARBA00023170"/>
    </source>
</evidence>
<evidence type="ECO:0000256" key="4">
    <source>
        <dbReference type="ARBA" id="ARBA00022989"/>
    </source>
</evidence>
<proteinExistence type="predicted"/>
<dbReference type="GO" id="GO:0005886">
    <property type="term" value="C:plasma membrane"/>
    <property type="evidence" value="ECO:0007669"/>
    <property type="project" value="UniProtKB-SubCell"/>
</dbReference>
<feature type="transmembrane region" description="Helical" evidence="9">
    <location>
        <begin position="93"/>
        <end position="112"/>
    </location>
</feature>
<dbReference type="WBParaSite" id="nRc.2.0.1.t16977-RA">
    <property type="protein sequence ID" value="nRc.2.0.1.t16977-RA"/>
    <property type="gene ID" value="nRc.2.0.1.g16977"/>
</dbReference>
<organism evidence="11 12">
    <name type="scientific">Romanomermis culicivorax</name>
    <name type="common">Nematode worm</name>
    <dbReference type="NCBI Taxonomy" id="13658"/>
    <lineage>
        <taxon>Eukaryota</taxon>
        <taxon>Metazoa</taxon>
        <taxon>Ecdysozoa</taxon>
        <taxon>Nematoda</taxon>
        <taxon>Enoplea</taxon>
        <taxon>Dorylaimia</taxon>
        <taxon>Mermithida</taxon>
        <taxon>Mermithoidea</taxon>
        <taxon>Mermithidae</taxon>
        <taxon>Romanomermis</taxon>
    </lineage>
</organism>
<evidence type="ECO:0000259" key="10">
    <source>
        <dbReference type="PROSITE" id="PS50262"/>
    </source>
</evidence>
<dbReference type="PROSITE" id="PS50262">
    <property type="entry name" value="G_PROTEIN_RECEP_F1_2"/>
    <property type="match status" value="1"/>
</dbReference>
<dbReference type="InterPro" id="IPR017452">
    <property type="entry name" value="GPCR_Rhodpsn_7TM"/>
</dbReference>
<keyword evidence="7" id="KW-0675">Receptor</keyword>
<feature type="transmembrane region" description="Helical" evidence="9">
    <location>
        <begin position="216"/>
        <end position="238"/>
    </location>
</feature>
<evidence type="ECO:0000256" key="2">
    <source>
        <dbReference type="ARBA" id="ARBA00022475"/>
    </source>
</evidence>
<dbReference type="CDD" id="cd00637">
    <property type="entry name" value="7tm_classA_rhodopsin-like"/>
    <property type="match status" value="1"/>
</dbReference>
<dbReference type="PANTHER" id="PTHR24228:SF59">
    <property type="entry name" value="NEUROPEPTIDE RECEPTOR 15"/>
    <property type="match status" value="1"/>
</dbReference>
<evidence type="ECO:0000256" key="3">
    <source>
        <dbReference type="ARBA" id="ARBA00022692"/>
    </source>
</evidence>
<evidence type="ECO:0000256" key="6">
    <source>
        <dbReference type="ARBA" id="ARBA00023136"/>
    </source>
</evidence>